<dbReference type="RefSeq" id="WP_189002059.1">
    <property type="nucleotide sequence ID" value="NZ_BMOU01000008.1"/>
</dbReference>
<evidence type="ECO:0000313" key="1">
    <source>
        <dbReference type="EMBL" id="GGO03616.1"/>
    </source>
</evidence>
<dbReference type="AlphaFoldDB" id="A0A830GQD0"/>
<dbReference type="EMBL" id="BMOU01000008">
    <property type="protein sequence ID" value="GGO03616.1"/>
    <property type="molecule type" value="Genomic_DNA"/>
</dbReference>
<reference evidence="1" key="2">
    <citation type="submission" date="2020-09" db="EMBL/GenBank/DDBJ databases">
        <authorList>
            <person name="Sun Q."/>
            <person name="Ohkuma M."/>
        </authorList>
    </citation>
    <scope>NUCLEOTIDE SEQUENCE</scope>
    <source>
        <strain evidence="1">JCM 17820</strain>
    </source>
</reference>
<dbReference type="Proteomes" id="UP000605784">
    <property type="component" value="Unassembled WGS sequence"/>
</dbReference>
<sequence>MSECSLTDADRVVERIGESCEHCTWTLTIENVIRREQDRVGRVPGPERIRSKLGSLGEGHAYFNRGHRVKRRISLEEIEAYVGTEGQR</sequence>
<comment type="caution">
    <text evidence="1">The sequence shown here is derived from an EMBL/GenBank/DDBJ whole genome shotgun (WGS) entry which is preliminary data.</text>
</comment>
<name>A0A830GQD0_9EURY</name>
<accession>A0A830GQD0</accession>
<keyword evidence="2" id="KW-1185">Reference proteome</keyword>
<gene>
    <name evidence="1" type="ORF">GCM10009030_39470</name>
</gene>
<proteinExistence type="predicted"/>
<evidence type="ECO:0000313" key="2">
    <source>
        <dbReference type="Proteomes" id="UP000605784"/>
    </source>
</evidence>
<protein>
    <submittedName>
        <fullName evidence="1">Uncharacterized protein</fullName>
    </submittedName>
</protein>
<organism evidence="1 2">
    <name type="scientific">Haloarcula pellucida</name>
    <dbReference type="NCBI Taxonomy" id="1427151"/>
    <lineage>
        <taxon>Archaea</taxon>
        <taxon>Methanobacteriati</taxon>
        <taxon>Methanobacteriota</taxon>
        <taxon>Stenosarchaea group</taxon>
        <taxon>Halobacteria</taxon>
        <taxon>Halobacteriales</taxon>
        <taxon>Haloarculaceae</taxon>
        <taxon>Haloarcula</taxon>
    </lineage>
</organism>
<reference evidence="1" key="1">
    <citation type="journal article" date="2014" name="Int. J. Syst. Evol. Microbiol.">
        <title>Complete genome sequence of Corynebacterium casei LMG S-19264T (=DSM 44701T), isolated from a smear-ripened cheese.</title>
        <authorList>
            <consortium name="US DOE Joint Genome Institute (JGI-PGF)"/>
            <person name="Walter F."/>
            <person name="Albersmeier A."/>
            <person name="Kalinowski J."/>
            <person name="Ruckert C."/>
        </authorList>
    </citation>
    <scope>NUCLEOTIDE SEQUENCE</scope>
    <source>
        <strain evidence="1">JCM 17820</strain>
    </source>
</reference>